<name>A0A0R0AKR7_9GAMM</name>
<feature type="domain" description="Beta-ketoacyl-[acyl-carrier-protein] synthase III C-terminal" evidence="3">
    <location>
        <begin position="251"/>
        <end position="339"/>
    </location>
</feature>
<dbReference type="OrthoDB" id="4336181at2"/>
<gene>
    <name evidence="5" type="ORF">ARC20_07135</name>
</gene>
<dbReference type="Gene3D" id="3.40.47.10">
    <property type="match status" value="1"/>
</dbReference>
<sequence length="339" mass="35533">MQSATRSVPLPLRILGTGEYRPSRRIESTQFDQRWGKPEGWTRRHVGIDHRCFAGPDETASRMAAAAARDALARAGVAADELDAVVSVAGVMEQAIPCTAVLVHRELGLAGSGIPAFDVNATCLGFLVALDLVAAAMAAGRYRRVLLVAGEIASAGLDGSDEDTAALFGDGGAAVVLEAAAPGDDSALLATHMETFSEGAEFCRVRAGGTRLRVADDPAAFLAASRFEMSGRATYRLAAQKLPGFMRGLFQRAGVSVGDLACMIPHQASVKALDHLQRALRLPSGTLVRILETNGNQMAASIPLALHHAIETGRLRRGDLFAMVGSGAGLSFAGAVLRY</sequence>
<evidence type="ECO:0000256" key="2">
    <source>
        <dbReference type="ARBA" id="ARBA00023315"/>
    </source>
</evidence>
<dbReference type="InterPro" id="IPR013747">
    <property type="entry name" value="ACP_syn_III_C"/>
</dbReference>
<evidence type="ECO:0000313" key="6">
    <source>
        <dbReference type="Proteomes" id="UP000051802"/>
    </source>
</evidence>
<comment type="caution">
    <text evidence="5">The sequence shown here is derived from an EMBL/GenBank/DDBJ whole genome shotgun (WGS) entry which is preliminary data.</text>
</comment>
<dbReference type="RefSeq" id="WP_057645845.1">
    <property type="nucleotide sequence ID" value="NZ_LLXU01000060.1"/>
</dbReference>
<dbReference type="STRING" id="676599.ARC20_07135"/>
<dbReference type="Pfam" id="PF08545">
    <property type="entry name" value="ACP_syn_III"/>
    <property type="match status" value="1"/>
</dbReference>
<evidence type="ECO:0000256" key="1">
    <source>
        <dbReference type="ARBA" id="ARBA00022679"/>
    </source>
</evidence>
<accession>A0A0R0AKR7</accession>
<evidence type="ECO:0000259" key="3">
    <source>
        <dbReference type="Pfam" id="PF08541"/>
    </source>
</evidence>
<evidence type="ECO:0000313" key="5">
    <source>
        <dbReference type="EMBL" id="KRG45819.1"/>
    </source>
</evidence>
<keyword evidence="1" id="KW-0808">Transferase</keyword>
<reference evidence="5 6" key="1">
    <citation type="submission" date="2015-10" db="EMBL/GenBank/DDBJ databases">
        <title>Genome sequencing and analysis of members of genus Stenotrophomonas.</title>
        <authorList>
            <person name="Patil P.P."/>
            <person name="Midha S."/>
            <person name="Patil P.B."/>
        </authorList>
    </citation>
    <scope>NUCLEOTIDE SEQUENCE [LARGE SCALE GENOMIC DNA]</scope>
    <source>
        <strain evidence="5 6">JCM 16536</strain>
    </source>
</reference>
<keyword evidence="2" id="KW-0012">Acyltransferase</keyword>
<dbReference type="InterPro" id="IPR016039">
    <property type="entry name" value="Thiolase-like"/>
</dbReference>
<keyword evidence="6" id="KW-1185">Reference proteome</keyword>
<protein>
    <submittedName>
        <fullName evidence="5">3-oxoacyl-ACP synthase</fullName>
    </submittedName>
</protein>
<dbReference type="AlphaFoldDB" id="A0A0R0AKR7"/>
<dbReference type="CDD" id="cd00830">
    <property type="entry name" value="KAS_III"/>
    <property type="match status" value="1"/>
</dbReference>
<proteinExistence type="predicted"/>
<dbReference type="PANTHER" id="PTHR34069:SF2">
    <property type="entry name" value="BETA-KETOACYL-[ACYL-CARRIER-PROTEIN] SYNTHASE III"/>
    <property type="match status" value="1"/>
</dbReference>
<dbReference type="GO" id="GO:0044550">
    <property type="term" value="P:secondary metabolite biosynthetic process"/>
    <property type="evidence" value="ECO:0007669"/>
    <property type="project" value="TreeGrafter"/>
</dbReference>
<dbReference type="GO" id="GO:0004315">
    <property type="term" value="F:3-oxoacyl-[acyl-carrier-protein] synthase activity"/>
    <property type="evidence" value="ECO:0007669"/>
    <property type="project" value="InterPro"/>
</dbReference>
<organism evidence="5 6">
    <name type="scientific">Stenotrophomonas panacihumi</name>
    <dbReference type="NCBI Taxonomy" id="676599"/>
    <lineage>
        <taxon>Bacteria</taxon>
        <taxon>Pseudomonadati</taxon>
        <taxon>Pseudomonadota</taxon>
        <taxon>Gammaproteobacteria</taxon>
        <taxon>Lysobacterales</taxon>
        <taxon>Lysobacteraceae</taxon>
        <taxon>Stenotrophomonas</taxon>
    </lineage>
</organism>
<dbReference type="Pfam" id="PF08541">
    <property type="entry name" value="ACP_syn_III_C"/>
    <property type="match status" value="1"/>
</dbReference>
<dbReference type="InterPro" id="IPR013751">
    <property type="entry name" value="ACP_syn_III_N"/>
</dbReference>
<feature type="domain" description="Beta-ketoacyl-[acyl-carrier-protein] synthase III N-terminal" evidence="4">
    <location>
        <begin position="117"/>
        <end position="195"/>
    </location>
</feature>
<evidence type="ECO:0000259" key="4">
    <source>
        <dbReference type="Pfam" id="PF08545"/>
    </source>
</evidence>
<dbReference type="Proteomes" id="UP000051802">
    <property type="component" value="Unassembled WGS sequence"/>
</dbReference>
<dbReference type="PANTHER" id="PTHR34069">
    <property type="entry name" value="3-OXOACYL-[ACYL-CARRIER-PROTEIN] SYNTHASE 3"/>
    <property type="match status" value="1"/>
</dbReference>
<dbReference type="SUPFAM" id="SSF53901">
    <property type="entry name" value="Thiolase-like"/>
    <property type="match status" value="1"/>
</dbReference>
<dbReference type="EMBL" id="LLXU01000060">
    <property type="protein sequence ID" value="KRG45819.1"/>
    <property type="molecule type" value="Genomic_DNA"/>
</dbReference>
<dbReference type="GO" id="GO:0006633">
    <property type="term" value="P:fatty acid biosynthetic process"/>
    <property type="evidence" value="ECO:0007669"/>
    <property type="project" value="InterPro"/>
</dbReference>